<feature type="region of interest" description="Disordered" evidence="1">
    <location>
        <begin position="35"/>
        <end position="70"/>
    </location>
</feature>
<keyword evidence="3" id="KW-1185">Reference proteome</keyword>
<sequence length="425" mass="46974">MSKRVSESKFNASDEQETSSRVVCYYWESDIVAEEEASEDKTKRARKPLTVKSKKGAKAASPPSSPKKVSLWKIKSKAAIAPLPAKRKAVKRKQAVVVEPKGAASNAKKDKLTQLSVQPVVLIDRVKVEDQMKKKKQPSSKKSTPGGASLKKQSPKKKNDSSSPAAKVDMKVKPRNWLSEYVPTQRTAGEKKLSYMNQCDDDDEAEGATSSSVSSSSLETLFTPVFWKKVQVKKQPNLEPNSPVKMGSEKDSTGHKRSFLAMTDDDDDDEDDDDDLIAVDDVKPLEDEEDEVQECEGSEYEDDLISRGPRVEEDEHNFAQLMDGVQSWIDLIPPTSEPEKLYTLLQDVSDEISPIPYDIGIIHLKPPVRLDAVIPSNLVAALTNAVKIKPKDDDDDDDDVQIITYRTNQSSPAAATATATNPNKE</sequence>
<evidence type="ECO:0000256" key="1">
    <source>
        <dbReference type="SAM" id="MobiDB-lite"/>
    </source>
</evidence>
<accession>A0A226E7R3</accession>
<feature type="region of interest" description="Disordered" evidence="1">
    <location>
        <begin position="83"/>
        <end position="111"/>
    </location>
</feature>
<evidence type="ECO:0000313" key="2">
    <source>
        <dbReference type="EMBL" id="OXA53368.1"/>
    </source>
</evidence>
<feature type="compositionally biased region" description="Acidic residues" evidence="1">
    <location>
        <begin position="286"/>
        <end position="303"/>
    </location>
</feature>
<feature type="compositionally biased region" description="Low complexity" evidence="1">
    <location>
        <begin position="58"/>
        <end position="68"/>
    </location>
</feature>
<evidence type="ECO:0000313" key="3">
    <source>
        <dbReference type="Proteomes" id="UP000198287"/>
    </source>
</evidence>
<feature type="compositionally biased region" description="Basic residues" evidence="1">
    <location>
        <begin position="85"/>
        <end position="94"/>
    </location>
</feature>
<dbReference type="EMBL" id="LNIX01000005">
    <property type="protein sequence ID" value="OXA53368.1"/>
    <property type="molecule type" value="Genomic_DNA"/>
</dbReference>
<reference evidence="2 3" key="1">
    <citation type="submission" date="2015-12" db="EMBL/GenBank/DDBJ databases">
        <title>The genome of Folsomia candida.</title>
        <authorList>
            <person name="Faddeeva A."/>
            <person name="Derks M.F."/>
            <person name="Anvar Y."/>
            <person name="Smit S."/>
            <person name="Van Straalen N."/>
            <person name="Roelofs D."/>
        </authorList>
    </citation>
    <scope>NUCLEOTIDE SEQUENCE [LARGE SCALE GENOMIC DNA]</scope>
    <source>
        <strain evidence="2 3">VU population</strain>
        <tissue evidence="2">Whole body</tissue>
    </source>
</reference>
<feature type="region of interest" description="Disordered" evidence="1">
    <location>
        <begin position="406"/>
        <end position="425"/>
    </location>
</feature>
<feature type="region of interest" description="Disordered" evidence="1">
    <location>
        <begin position="126"/>
        <end position="218"/>
    </location>
</feature>
<dbReference type="Proteomes" id="UP000198287">
    <property type="component" value="Unassembled WGS sequence"/>
</dbReference>
<feature type="compositionally biased region" description="Low complexity" evidence="1">
    <location>
        <begin position="413"/>
        <end position="425"/>
    </location>
</feature>
<organism evidence="2 3">
    <name type="scientific">Folsomia candida</name>
    <name type="common">Springtail</name>
    <dbReference type="NCBI Taxonomy" id="158441"/>
    <lineage>
        <taxon>Eukaryota</taxon>
        <taxon>Metazoa</taxon>
        <taxon>Ecdysozoa</taxon>
        <taxon>Arthropoda</taxon>
        <taxon>Hexapoda</taxon>
        <taxon>Collembola</taxon>
        <taxon>Entomobryomorpha</taxon>
        <taxon>Isotomoidea</taxon>
        <taxon>Isotomidae</taxon>
        <taxon>Proisotominae</taxon>
        <taxon>Folsomia</taxon>
    </lineage>
</organism>
<name>A0A226E7R3_FOLCA</name>
<gene>
    <name evidence="2" type="ORF">Fcan01_11830</name>
</gene>
<dbReference type="AlphaFoldDB" id="A0A226E7R3"/>
<feature type="compositionally biased region" description="Basic residues" evidence="1">
    <location>
        <begin position="43"/>
        <end position="57"/>
    </location>
</feature>
<comment type="caution">
    <text evidence="2">The sequence shown here is derived from an EMBL/GenBank/DDBJ whole genome shotgun (WGS) entry which is preliminary data.</text>
</comment>
<feature type="region of interest" description="Disordered" evidence="1">
    <location>
        <begin position="232"/>
        <end position="309"/>
    </location>
</feature>
<protein>
    <submittedName>
        <fullName evidence="2">Uncharacterized protein</fullName>
    </submittedName>
</protein>
<feature type="compositionally biased region" description="Acidic residues" evidence="1">
    <location>
        <begin position="263"/>
        <end position="278"/>
    </location>
</feature>
<proteinExistence type="predicted"/>